<accession>A0A918M1L9</accession>
<evidence type="ECO:0000259" key="1">
    <source>
        <dbReference type="Pfam" id="PF01636"/>
    </source>
</evidence>
<dbReference type="InterPro" id="IPR002575">
    <property type="entry name" value="Aminoglycoside_PTrfase"/>
</dbReference>
<dbReference type="Gene3D" id="3.90.1200.10">
    <property type="match status" value="1"/>
</dbReference>
<dbReference type="AlphaFoldDB" id="A0A918M1L9"/>
<dbReference type="SUPFAM" id="SSF56112">
    <property type="entry name" value="Protein kinase-like (PK-like)"/>
    <property type="match status" value="1"/>
</dbReference>
<dbReference type="Pfam" id="PF01636">
    <property type="entry name" value="APH"/>
    <property type="match status" value="1"/>
</dbReference>
<dbReference type="Proteomes" id="UP000646776">
    <property type="component" value="Unassembled WGS sequence"/>
</dbReference>
<dbReference type="InterPro" id="IPR011009">
    <property type="entry name" value="Kinase-like_dom_sf"/>
</dbReference>
<protein>
    <recommendedName>
        <fullName evidence="1">Aminoglycoside phosphotransferase domain-containing protein</fullName>
    </recommendedName>
</protein>
<comment type="caution">
    <text evidence="2">The sequence shown here is derived from an EMBL/GenBank/DDBJ whole genome shotgun (WGS) entry which is preliminary data.</text>
</comment>
<organism evidence="2 3">
    <name type="scientific">Streptomyces phaeofaciens</name>
    <dbReference type="NCBI Taxonomy" id="68254"/>
    <lineage>
        <taxon>Bacteria</taxon>
        <taxon>Bacillati</taxon>
        <taxon>Actinomycetota</taxon>
        <taxon>Actinomycetes</taxon>
        <taxon>Kitasatosporales</taxon>
        <taxon>Streptomycetaceae</taxon>
        <taxon>Streptomyces</taxon>
    </lineage>
</organism>
<dbReference type="RefSeq" id="WP_189718163.1">
    <property type="nucleotide sequence ID" value="NZ_BMSA01000050.1"/>
</dbReference>
<reference evidence="2" key="1">
    <citation type="journal article" date="2014" name="Int. J. Syst. Evol. Microbiol.">
        <title>Complete genome sequence of Corynebacterium casei LMG S-19264T (=DSM 44701T), isolated from a smear-ripened cheese.</title>
        <authorList>
            <consortium name="US DOE Joint Genome Institute (JGI-PGF)"/>
            <person name="Walter F."/>
            <person name="Albersmeier A."/>
            <person name="Kalinowski J."/>
            <person name="Ruckert C."/>
        </authorList>
    </citation>
    <scope>NUCLEOTIDE SEQUENCE</scope>
    <source>
        <strain evidence="2">JCM 4125</strain>
    </source>
</reference>
<dbReference type="InterPro" id="IPR051678">
    <property type="entry name" value="AGP_Transferase"/>
</dbReference>
<sequence>MAVTDGRVPHGAREITTGQANRVWHIDGPAPYVLKHYGDPARAANEAAALTLLAQHRAPAPRLLGADTAAQPPWTAQSAVHAEPVPADQILHELATPLNVVHHIPGAHAGRLAGARHHRTWRHYLHHRLDTYSTAAPDLTHLAAALRHELDTVAVDIKPRLLHHDLQPGHLVRPHHGTLLLLDWELAAFGDPLSDLARLAVRLDLPHPTSILHLTHQPTAESTRRIHLYWRIHHLADAALSTDPAVRQRARRHLS</sequence>
<reference evidence="2" key="2">
    <citation type="submission" date="2020-09" db="EMBL/GenBank/DDBJ databases">
        <authorList>
            <person name="Sun Q."/>
            <person name="Ohkuma M."/>
        </authorList>
    </citation>
    <scope>NUCLEOTIDE SEQUENCE</scope>
    <source>
        <strain evidence="2">JCM 4125</strain>
    </source>
</reference>
<name>A0A918M1L9_9ACTN</name>
<evidence type="ECO:0000313" key="3">
    <source>
        <dbReference type="Proteomes" id="UP000646776"/>
    </source>
</evidence>
<keyword evidence="3" id="KW-1185">Reference proteome</keyword>
<proteinExistence type="predicted"/>
<gene>
    <name evidence="2" type="ORF">GCM10010226_87210</name>
</gene>
<feature type="domain" description="Aminoglycoside phosphotransferase" evidence="1">
    <location>
        <begin position="12"/>
        <end position="203"/>
    </location>
</feature>
<dbReference type="EMBL" id="BMSA01000050">
    <property type="protein sequence ID" value="GGT96155.1"/>
    <property type="molecule type" value="Genomic_DNA"/>
</dbReference>
<dbReference type="PANTHER" id="PTHR21310">
    <property type="entry name" value="AMINOGLYCOSIDE PHOSPHOTRANSFERASE-RELATED-RELATED"/>
    <property type="match status" value="1"/>
</dbReference>
<evidence type="ECO:0000313" key="2">
    <source>
        <dbReference type="EMBL" id="GGT96155.1"/>
    </source>
</evidence>